<gene>
    <name evidence="1" type="ORF">NDK43_05515</name>
</gene>
<evidence type="ECO:0000313" key="1">
    <source>
        <dbReference type="EMBL" id="MCM2531947.1"/>
    </source>
</evidence>
<keyword evidence="2" id="KW-1185">Reference proteome</keyword>
<reference evidence="1 2" key="1">
    <citation type="submission" date="2022-06" db="EMBL/GenBank/DDBJ databases">
        <authorList>
            <person name="Jeon C.O."/>
        </authorList>
    </citation>
    <scope>NUCLEOTIDE SEQUENCE [LARGE SCALE GENOMIC DNA]</scope>
    <source>
        <strain evidence="1 2">KCTC 13943</strain>
    </source>
</reference>
<dbReference type="EMBL" id="JAMQCR010000001">
    <property type="protein sequence ID" value="MCM2531947.1"/>
    <property type="molecule type" value="Genomic_DNA"/>
</dbReference>
<evidence type="ECO:0008006" key="3">
    <source>
        <dbReference type="Google" id="ProtNLM"/>
    </source>
</evidence>
<evidence type="ECO:0000313" key="2">
    <source>
        <dbReference type="Proteomes" id="UP001523262"/>
    </source>
</evidence>
<proteinExistence type="predicted"/>
<comment type="caution">
    <text evidence="1">The sequence shown here is derived from an EMBL/GenBank/DDBJ whole genome shotgun (WGS) entry which is preliminary data.</text>
</comment>
<organism evidence="1 2">
    <name type="scientific">Neobacillus pocheonensis</name>
    <dbReference type="NCBI Taxonomy" id="363869"/>
    <lineage>
        <taxon>Bacteria</taxon>
        <taxon>Bacillati</taxon>
        <taxon>Bacillota</taxon>
        <taxon>Bacilli</taxon>
        <taxon>Bacillales</taxon>
        <taxon>Bacillaceae</taxon>
        <taxon>Neobacillus</taxon>
    </lineage>
</organism>
<sequence length="127" mass="14454">MVGYQQKHENYIVQSFEKILEEDVVIPFTLLTTKGELFSVVTSNQFFEDVNTPVFTLKILDKKKGLIVLNSLIPIDMEGCPVDLGPDLYSLILTNTCFTMKINCFSEIVPLPSDLIDKYIPIIESKY</sequence>
<accession>A0ABT0W6I6</accession>
<protein>
    <recommendedName>
        <fullName evidence="3">Spore coat protein</fullName>
    </recommendedName>
</protein>
<name>A0ABT0W6I6_9BACI</name>
<dbReference type="Proteomes" id="UP001523262">
    <property type="component" value="Unassembled WGS sequence"/>
</dbReference>